<keyword evidence="4" id="KW-0969">Cilium</keyword>
<protein>
    <submittedName>
        <fullName evidence="4">Flagellar hook-basal body complex protein FliE</fullName>
    </submittedName>
</protein>
<evidence type="ECO:0000256" key="3">
    <source>
        <dbReference type="SAM" id="MobiDB-lite"/>
    </source>
</evidence>
<dbReference type="NCBIfam" id="TIGR00205">
    <property type="entry name" value="fliE"/>
    <property type="match status" value="1"/>
</dbReference>
<feature type="region of interest" description="Disordered" evidence="3">
    <location>
        <begin position="15"/>
        <end position="41"/>
    </location>
</feature>
<organism evidence="4">
    <name type="scientific">uncultured organism</name>
    <dbReference type="NCBI Taxonomy" id="155900"/>
    <lineage>
        <taxon>unclassified sequences</taxon>
        <taxon>environmental samples</taxon>
    </lineage>
</organism>
<dbReference type="AlphaFoldDB" id="A0A5B8R4V1"/>
<dbReference type="EMBL" id="MN079076">
    <property type="protein sequence ID" value="QEA03719.1"/>
    <property type="molecule type" value="Genomic_DNA"/>
</dbReference>
<comment type="subcellular location">
    <subcellularLocation>
        <location evidence="1">Bacterial flagellum basal body</location>
    </subcellularLocation>
</comment>
<accession>A0A5B8R4V1</accession>
<dbReference type="InterPro" id="IPR001624">
    <property type="entry name" value="FliE"/>
</dbReference>
<sequence length="111" mass="11852">MADPSIQQVLAQMRTLASQAQRTPSNEAAATATGTASSSQGFQGMLTDALRSVNDLQQTASQKSDTFLRGGNVSLAEAMVAGQKSRVAFTAVKETRTQLLDAYRQISRMQV</sequence>
<evidence type="ECO:0000313" key="4">
    <source>
        <dbReference type="EMBL" id="QEA03719.1"/>
    </source>
</evidence>
<dbReference type="PANTHER" id="PTHR34653:SF1">
    <property type="entry name" value="FLAGELLAR HOOK-BASAL BODY COMPLEX PROTEIN FLIE"/>
    <property type="match status" value="1"/>
</dbReference>
<name>A0A5B8R4V1_9ZZZZ</name>
<evidence type="ECO:0000256" key="2">
    <source>
        <dbReference type="ARBA" id="ARBA00023143"/>
    </source>
</evidence>
<dbReference type="PANTHER" id="PTHR34653">
    <property type="match status" value="1"/>
</dbReference>
<dbReference type="PRINTS" id="PR01006">
    <property type="entry name" value="FLGHOOKFLIE"/>
</dbReference>
<dbReference type="Pfam" id="PF02049">
    <property type="entry name" value="FliE"/>
    <property type="match status" value="1"/>
</dbReference>
<feature type="compositionally biased region" description="Low complexity" evidence="3">
    <location>
        <begin position="28"/>
        <end position="39"/>
    </location>
</feature>
<reference evidence="4" key="1">
    <citation type="submission" date="2019-06" db="EMBL/GenBank/DDBJ databases">
        <authorList>
            <person name="Murdoch R.W."/>
            <person name="Fathepure B."/>
        </authorList>
    </citation>
    <scope>NUCLEOTIDE SEQUENCE</scope>
</reference>
<dbReference type="GO" id="GO:0005198">
    <property type="term" value="F:structural molecule activity"/>
    <property type="evidence" value="ECO:0007669"/>
    <property type="project" value="InterPro"/>
</dbReference>
<evidence type="ECO:0000256" key="1">
    <source>
        <dbReference type="ARBA" id="ARBA00004117"/>
    </source>
</evidence>
<feature type="compositionally biased region" description="Polar residues" evidence="3">
    <location>
        <begin position="15"/>
        <end position="26"/>
    </location>
</feature>
<dbReference type="HAMAP" id="MF_00724">
    <property type="entry name" value="FliE"/>
    <property type="match status" value="1"/>
</dbReference>
<keyword evidence="4" id="KW-0282">Flagellum</keyword>
<gene>
    <name evidence="4" type="primary">fliE</name>
    <name evidence="4" type="ORF">KBTEX_00019</name>
</gene>
<proteinExistence type="inferred from homology"/>
<keyword evidence="4" id="KW-0966">Cell projection</keyword>
<keyword evidence="2" id="KW-0975">Bacterial flagellum</keyword>
<dbReference type="GO" id="GO:0003774">
    <property type="term" value="F:cytoskeletal motor activity"/>
    <property type="evidence" value="ECO:0007669"/>
    <property type="project" value="InterPro"/>
</dbReference>